<organism evidence="3 4">
    <name type="scientific">Nephila pilipes</name>
    <name type="common">Giant wood spider</name>
    <name type="synonym">Nephila maculata</name>
    <dbReference type="NCBI Taxonomy" id="299642"/>
    <lineage>
        <taxon>Eukaryota</taxon>
        <taxon>Metazoa</taxon>
        <taxon>Ecdysozoa</taxon>
        <taxon>Arthropoda</taxon>
        <taxon>Chelicerata</taxon>
        <taxon>Arachnida</taxon>
        <taxon>Araneae</taxon>
        <taxon>Araneomorphae</taxon>
        <taxon>Entelegynae</taxon>
        <taxon>Araneoidea</taxon>
        <taxon>Nephilidae</taxon>
        <taxon>Nephila</taxon>
    </lineage>
</organism>
<protein>
    <submittedName>
        <fullName evidence="3">Uncharacterized protein</fullName>
    </submittedName>
</protein>
<feature type="transmembrane region" description="Helical" evidence="2">
    <location>
        <begin position="18"/>
        <end position="36"/>
    </location>
</feature>
<dbReference type="AlphaFoldDB" id="A0A8X6Q999"/>
<evidence type="ECO:0000256" key="2">
    <source>
        <dbReference type="SAM" id="Phobius"/>
    </source>
</evidence>
<sequence>MSMVIHPLKQTLEQWNKVFFISIGVVMSSGIIFLFFGSAEVQSWNFPHSDVENGNDEKTKQSLSLEDSLDSKKTNTKL</sequence>
<gene>
    <name evidence="3" type="ORF">NPIL_435341</name>
</gene>
<reference evidence="3" key="1">
    <citation type="submission" date="2020-08" db="EMBL/GenBank/DDBJ databases">
        <title>Multicomponent nature underlies the extraordinary mechanical properties of spider dragline silk.</title>
        <authorList>
            <person name="Kono N."/>
            <person name="Nakamura H."/>
            <person name="Mori M."/>
            <person name="Yoshida Y."/>
            <person name="Ohtoshi R."/>
            <person name="Malay A.D."/>
            <person name="Moran D.A.P."/>
            <person name="Tomita M."/>
            <person name="Numata K."/>
            <person name="Arakawa K."/>
        </authorList>
    </citation>
    <scope>NUCLEOTIDE SEQUENCE</scope>
</reference>
<keyword evidence="4" id="KW-1185">Reference proteome</keyword>
<name>A0A8X6Q999_NEPPI</name>
<proteinExistence type="predicted"/>
<evidence type="ECO:0000313" key="3">
    <source>
        <dbReference type="EMBL" id="GFU13535.1"/>
    </source>
</evidence>
<keyword evidence="2" id="KW-0812">Transmembrane</keyword>
<keyword evidence="2" id="KW-0472">Membrane</keyword>
<evidence type="ECO:0000313" key="4">
    <source>
        <dbReference type="Proteomes" id="UP000887013"/>
    </source>
</evidence>
<feature type="region of interest" description="Disordered" evidence="1">
    <location>
        <begin position="47"/>
        <end position="78"/>
    </location>
</feature>
<dbReference type="EMBL" id="BMAW01125692">
    <property type="protein sequence ID" value="GFU13535.1"/>
    <property type="molecule type" value="Genomic_DNA"/>
</dbReference>
<evidence type="ECO:0000256" key="1">
    <source>
        <dbReference type="SAM" id="MobiDB-lite"/>
    </source>
</evidence>
<feature type="compositionally biased region" description="Basic and acidic residues" evidence="1">
    <location>
        <begin position="69"/>
        <end position="78"/>
    </location>
</feature>
<dbReference type="Proteomes" id="UP000887013">
    <property type="component" value="Unassembled WGS sequence"/>
</dbReference>
<comment type="caution">
    <text evidence="3">The sequence shown here is derived from an EMBL/GenBank/DDBJ whole genome shotgun (WGS) entry which is preliminary data.</text>
</comment>
<feature type="compositionally biased region" description="Basic and acidic residues" evidence="1">
    <location>
        <begin position="49"/>
        <end position="60"/>
    </location>
</feature>
<keyword evidence="2" id="KW-1133">Transmembrane helix</keyword>
<accession>A0A8X6Q999</accession>